<protein>
    <recommendedName>
        <fullName evidence="3">Lipoprotein</fullName>
    </recommendedName>
</protein>
<dbReference type="RefSeq" id="WP_379806350.1">
    <property type="nucleotide sequence ID" value="NZ_JBHUOL010000012.1"/>
</dbReference>
<evidence type="ECO:0000313" key="2">
    <source>
        <dbReference type="Proteomes" id="UP001597549"/>
    </source>
</evidence>
<dbReference type="Proteomes" id="UP001597549">
    <property type="component" value="Unassembled WGS sequence"/>
</dbReference>
<organism evidence="1 2">
    <name type="scientific">Flavobacterium ardleyense</name>
    <dbReference type="NCBI Taxonomy" id="2038737"/>
    <lineage>
        <taxon>Bacteria</taxon>
        <taxon>Pseudomonadati</taxon>
        <taxon>Bacteroidota</taxon>
        <taxon>Flavobacteriia</taxon>
        <taxon>Flavobacteriales</taxon>
        <taxon>Flavobacteriaceae</taxon>
        <taxon>Flavobacterium</taxon>
    </lineage>
</organism>
<evidence type="ECO:0000313" key="1">
    <source>
        <dbReference type="EMBL" id="MFD2908634.1"/>
    </source>
</evidence>
<sequence>MQRLIVLTFLSLFLFSCSEKEKTYEELEAEVLCDVLPQLAHEIVMPRLPPPPPPEKDYEKYNYKAPSTEYFIKLIESQKDSIKLLAKEKHKLDVGLNYNLFSINSKKINIKSTFEVDSLPARRLKNEELAKSTLKFKYFEPDFVRLKGEFINDEDISSLISTSRVLFNSSMSESLFELYPFGCIPNKIVVVSKKKNNKWV</sequence>
<gene>
    <name evidence="1" type="ORF">ACFSX9_07775</name>
</gene>
<proteinExistence type="predicted"/>
<dbReference type="EMBL" id="JBHUOL010000012">
    <property type="protein sequence ID" value="MFD2908634.1"/>
    <property type="molecule type" value="Genomic_DNA"/>
</dbReference>
<accession>A0ABW5Z781</accession>
<keyword evidence="2" id="KW-1185">Reference proteome</keyword>
<name>A0ABW5Z781_9FLAO</name>
<dbReference type="PROSITE" id="PS51257">
    <property type="entry name" value="PROKAR_LIPOPROTEIN"/>
    <property type="match status" value="1"/>
</dbReference>
<evidence type="ECO:0008006" key="3">
    <source>
        <dbReference type="Google" id="ProtNLM"/>
    </source>
</evidence>
<comment type="caution">
    <text evidence="1">The sequence shown here is derived from an EMBL/GenBank/DDBJ whole genome shotgun (WGS) entry which is preliminary data.</text>
</comment>
<reference evidence="2" key="1">
    <citation type="journal article" date="2019" name="Int. J. Syst. Evol. Microbiol.">
        <title>The Global Catalogue of Microorganisms (GCM) 10K type strain sequencing project: providing services to taxonomists for standard genome sequencing and annotation.</title>
        <authorList>
            <consortium name="The Broad Institute Genomics Platform"/>
            <consortium name="The Broad Institute Genome Sequencing Center for Infectious Disease"/>
            <person name="Wu L."/>
            <person name="Ma J."/>
        </authorList>
    </citation>
    <scope>NUCLEOTIDE SEQUENCE [LARGE SCALE GENOMIC DNA]</scope>
    <source>
        <strain evidence="2">KCTC 52644</strain>
    </source>
</reference>